<dbReference type="OrthoDB" id="5123855at2"/>
<gene>
    <name evidence="2" type="ORF">D7D94_07665</name>
</gene>
<dbReference type="Pfam" id="PF25355">
    <property type="entry name" value="DUF7882"/>
    <property type="match status" value="1"/>
</dbReference>
<dbReference type="KEGG" id="moj:D7D94_07665"/>
<dbReference type="AlphaFoldDB" id="A0A6I6E035"/>
<organism evidence="2 3">
    <name type="scientific">Microbacterium oryzae</name>
    <dbReference type="NCBI Taxonomy" id="743009"/>
    <lineage>
        <taxon>Bacteria</taxon>
        <taxon>Bacillati</taxon>
        <taxon>Actinomycetota</taxon>
        <taxon>Actinomycetes</taxon>
        <taxon>Micrococcales</taxon>
        <taxon>Microbacteriaceae</taxon>
        <taxon>Microbacterium</taxon>
    </lineage>
</organism>
<reference evidence="2 3" key="1">
    <citation type="submission" date="2018-09" db="EMBL/GenBank/DDBJ databases">
        <title>Whole genome sequencing of Microbacterium oryzae strain MB-10T.</title>
        <authorList>
            <person name="Das S.K."/>
        </authorList>
    </citation>
    <scope>NUCLEOTIDE SEQUENCE [LARGE SCALE GENOMIC DNA]</scope>
    <source>
        <strain evidence="2 3">MB-10</strain>
    </source>
</reference>
<evidence type="ECO:0000313" key="3">
    <source>
        <dbReference type="Proteomes" id="UP000422989"/>
    </source>
</evidence>
<feature type="domain" description="DUF7882" evidence="1">
    <location>
        <begin position="1"/>
        <end position="95"/>
    </location>
</feature>
<evidence type="ECO:0000259" key="1">
    <source>
        <dbReference type="Pfam" id="PF25355"/>
    </source>
</evidence>
<name>A0A6I6E035_9MICO</name>
<dbReference type="Proteomes" id="UP000422989">
    <property type="component" value="Chromosome"/>
</dbReference>
<sequence>MGTLHYGLEGAPIHMPDRTLAHLRTVIATKLRRHESFTITWRHRTDQEQGRSTIWMHESIPLRFVFSSPTPVEMDPRWLGDLADAAGSSTGIILSDADTAPAAALTPVPVRRAA</sequence>
<dbReference type="InterPro" id="IPR057204">
    <property type="entry name" value="DUF7882"/>
</dbReference>
<proteinExistence type="predicted"/>
<accession>A0A6I6E035</accession>
<protein>
    <recommendedName>
        <fullName evidence="1">DUF7882 domain-containing protein</fullName>
    </recommendedName>
</protein>
<evidence type="ECO:0000313" key="2">
    <source>
        <dbReference type="EMBL" id="QGU27554.1"/>
    </source>
</evidence>
<dbReference type="EMBL" id="CP032550">
    <property type="protein sequence ID" value="QGU27554.1"/>
    <property type="molecule type" value="Genomic_DNA"/>
</dbReference>
<dbReference type="RefSeq" id="WP_156242047.1">
    <property type="nucleotide sequence ID" value="NZ_BAAAZL010000004.1"/>
</dbReference>
<keyword evidence="3" id="KW-1185">Reference proteome</keyword>